<proteinExistence type="predicted"/>
<dbReference type="Proteomes" id="UP000007519">
    <property type="component" value="Chromosome"/>
</dbReference>
<feature type="chain" id="PRO_5003603952" evidence="2">
    <location>
        <begin position="20"/>
        <end position="419"/>
    </location>
</feature>
<evidence type="ECO:0000313" key="6">
    <source>
        <dbReference type="Proteomes" id="UP000007519"/>
    </source>
</evidence>
<feature type="domain" description="Secretion system C-terminal sorting" evidence="3">
    <location>
        <begin position="344"/>
        <end position="417"/>
    </location>
</feature>
<dbReference type="InterPro" id="IPR026444">
    <property type="entry name" value="Secre_tail"/>
</dbReference>
<dbReference type="PANTHER" id="PTHR48081">
    <property type="entry name" value="AB HYDROLASE SUPERFAMILY PROTEIN C4A8.06C"/>
    <property type="match status" value="1"/>
</dbReference>
<keyword evidence="6" id="KW-1185">Reference proteome</keyword>
<dbReference type="OrthoDB" id="9777975at2"/>
<dbReference type="AlphaFoldDB" id="H6L1Q6"/>
<evidence type="ECO:0000259" key="3">
    <source>
        <dbReference type="Pfam" id="PF18962"/>
    </source>
</evidence>
<keyword evidence="2" id="KW-0732">Signal</keyword>
<dbReference type="EMBL" id="CP002831">
    <property type="protein sequence ID" value="AFC26134.1"/>
    <property type="molecule type" value="Genomic_DNA"/>
</dbReference>
<protein>
    <submittedName>
        <fullName evidence="5">Esterase/lipase-like protein</fullName>
    </submittedName>
</protein>
<dbReference type="Gene3D" id="3.40.50.1820">
    <property type="entry name" value="alpha/beta hydrolase"/>
    <property type="match status" value="1"/>
</dbReference>
<evidence type="ECO:0000313" key="5">
    <source>
        <dbReference type="EMBL" id="AFC26134.1"/>
    </source>
</evidence>
<accession>H6L1Q6</accession>
<reference evidence="5 6" key="1">
    <citation type="journal article" date="2012" name="Stand. Genomic Sci.">
        <title>Complete genome sequencing and analysis of Saprospira grandis str. Lewin, a predatory marine bacterium.</title>
        <authorList>
            <person name="Saw J.H."/>
            <person name="Yuryev A."/>
            <person name="Kanbe M."/>
            <person name="Hou S."/>
            <person name="Young A.G."/>
            <person name="Aizawa S."/>
            <person name="Alam M."/>
        </authorList>
    </citation>
    <scope>NUCLEOTIDE SEQUENCE [LARGE SCALE GENOMIC DNA]</scope>
    <source>
        <strain evidence="5 6">Lewin</strain>
    </source>
</reference>
<feature type="domain" description="BD-FAE-like" evidence="4">
    <location>
        <begin position="59"/>
        <end position="222"/>
    </location>
</feature>
<dbReference type="InterPro" id="IPR029058">
    <property type="entry name" value="AB_hydrolase_fold"/>
</dbReference>
<dbReference type="Pfam" id="PF20434">
    <property type="entry name" value="BD-FAE"/>
    <property type="match status" value="1"/>
</dbReference>
<dbReference type="KEGG" id="sgn:SGRA_3409"/>
<name>H6L1Q6_SAPGL</name>
<dbReference type="InterPro" id="IPR049492">
    <property type="entry name" value="BD-FAE-like_dom"/>
</dbReference>
<dbReference type="HOGENOM" id="CLU_622215_0_0_10"/>
<dbReference type="eggNOG" id="COG0657">
    <property type="taxonomic scope" value="Bacteria"/>
</dbReference>
<evidence type="ECO:0000256" key="2">
    <source>
        <dbReference type="SAM" id="SignalP"/>
    </source>
</evidence>
<dbReference type="Pfam" id="PF18962">
    <property type="entry name" value="Por_Secre_tail"/>
    <property type="match status" value="1"/>
</dbReference>
<evidence type="ECO:0000259" key="4">
    <source>
        <dbReference type="Pfam" id="PF20434"/>
    </source>
</evidence>
<keyword evidence="1" id="KW-0378">Hydrolase</keyword>
<organism evidence="5 6">
    <name type="scientific">Saprospira grandis (strain Lewin)</name>
    <dbReference type="NCBI Taxonomy" id="984262"/>
    <lineage>
        <taxon>Bacteria</taxon>
        <taxon>Pseudomonadati</taxon>
        <taxon>Bacteroidota</taxon>
        <taxon>Saprospiria</taxon>
        <taxon>Saprospirales</taxon>
        <taxon>Saprospiraceae</taxon>
        <taxon>Saprospira</taxon>
    </lineage>
</organism>
<sequence length="419" mass="46138">MKKLIYFFMALFFGSSLMAQNGCDGQRYRELIFTDIDTALAVQFGENITFNGDTQQLYMDIYYPANDQISNRPAIIWAFGGSFISGDREQLASLCHYSAQQGYVAVAIDYRLYDGPFTSLPDSFDFLDVAIKAMGDMKASVRKLREDAANGNPYQIDTNYIFAGGVSAGAITAMQAGFVDATDPIPAHIDTIIQNNGGLEGNSSSNYQYSSEIHAVINYSGALARTSWMDANDPPVFSVHDDGDDVVPYGPGYASISAGGFSVDIVYVEGSETITQKANDLGLTNGLITIPNSNDHVSYMSGGPNVPTWQDSVFDNSFLFLHNEVCGLAAGVDELSVPLVEGQVFPNPAQERVFLRLNNWPAGQLQLSLYDLQGRQLRQWAETPAQQIEIQRQQLPAGLYVLRLQLENGQRLERKVIFR</sequence>
<dbReference type="RefSeq" id="WP_015693728.1">
    <property type="nucleotide sequence ID" value="NC_016940.1"/>
</dbReference>
<dbReference type="STRING" id="984262.SGRA_3409"/>
<dbReference type="InterPro" id="IPR050300">
    <property type="entry name" value="GDXG_lipolytic_enzyme"/>
</dbReference>
<dbReference type="NCBIfam" id="TIGR04183">
    <property type="entry name" value="Por_Secre_tail"/>
    <property type="match status" value="1"/>
</dbReference>
<dbReference type="SUPFAM" id="SSF53474">
    <property type="entry name" value="alpha/beta-Hydrolases"/>
    <property type="match status" value="1"/>
</dbReference>
<dbReference type="ESTHER" id="sapgl-h6l1q6">
    <property type="family name" value="BD-FAE"/>
</dbReference>
<gene>
    <name evidence="5" type="ordered locus">SGRA_3409</name>
</gene>
<feature type="signal peptide" evidence="2">
    <location>
        <begin position="1"/>
        <end position="19"/>
    </location>
</feature>
<evidence type="ECO:0000256" key="1">
    <source>
        <dbReference type="ARBA" id="ARBA00022801"/>
    </source>
</evidence>
<dbReference type="GO" id="GO:0016787">
    <property type="term" value="F:hydrolase activity"/>
    <property type="evidence" value="ECO:0007669"/>
    <property type="project" value="UniProtKB-KW"/>
</dbReference>